<feature type="domain" description="TMADH/DMDH/HD second alpha/beta" evidence="12">
    <location>
        <begin position="540"/>
        <end position="628"/>
    </location>
</feature>
<keyword evidence="5" id="KW-0288">FMN</keyword>
<dbReference type="SUPFAM" id="SSF51395">
    <property type="entry name" value="FMN-linked oxidoreductases"/>
    <property type="match status" value="1"/>
</dbReference>
<keyword evidence="9" id="KW-0411">Iron-sulfur</keyword>
<dbReference type="InterPro" id="IPR037348">
    <property type="entry name" value="TMADH/DMDH_FMN-bd"/>
</dbReference>
<keyword evidence="8" id="KW-0408">Iron</keyword>
<accession>A0A6B3QTI3</accession>
<dbReference type="Gene3D" id="3.40.50.720">
    <property type="entry name" value="NAD(P)-binding Rossmann-like Domain"/>
    <property type="match status" value="1"/>
</dbReference>
<evidence type="ECO:0000256" key="5">
    <source>
        <dbReference type="ARBA" id="ARBA00022643"/>
    </source>
</evidence>
<name>A0A6B3QTI3_STRTE</name>
<evidence type="ECO:0000256" key="7">
    <source>
        <dbReference type="ARBA" id="ARBA00023002"/>
    </source>
</evidence>
<dbReference type="AlphaFoldDB" id="A0A6B3QTI3"/>
<dbReference type="InterPro" id="IPR013785">
    <property type="entry name" value="Aldolase_TIM"/>
</dbReference>
<evidence type="ECO:0000256" key="8">
    <source>
        <dbReference type="ARBA" id="ARBA00023004"/>
    </source>
</evidence>
<evidence type="ECO:0000256" key="10">
    <source>
        <dbReference type="SAM" id="MobiDB-lite"/>
    </source>
</evidence>
<dbReference type="PANTHER" id="PTHR42917">
    <property type="entry name" value="2,4-DIENOYL-COA REDUCTASE"/>
    <property type="match status" value="1"/>
</dbReference>
<evidence type="ECO:0000256" key="4">
    <source>
        <dbReference type="ARBA" id="ARBA00022630"/>
    </source>
</evidence>
<feature type="region of interest" description="Disordered" evidence="10">
    <location>
        <begin position="1"/>
        <end position="40"/>
    </location>
</feature>
<dbReference type="GO" id="GO:0046872">
    <property type="term" value="F:metal ion binding"/>
    <property type="evidence" value="ECO:0007669"/>
    <property type="project" value="UniProtKB-KW"/>
</dbReference>
<feature type="compositionally biased region" description="Basic and acidic residues" evidence="10">
    <location>
        <begin position="1"/>
        <end position="10"/>
    </location>
</feature>
<dbReference type="GO" id="GO:0051536">
    <property type="term" value="F:iron-sulfur cluster binding"/>
    <property type="evidence" value="ECO:0007669"/>
    <property type="project" value="UniProtKB-KW"/>
</dbReference>
<evidence type="ECO:0000313" key="13">
    <source>
        <dbReference type="EMBL" id="NEV90510.1"/>
    </source>
</evidence>
<sequence>MRPGGVRDLRQPVLPGSRPVTRHGSPRGHDGGNPTLSRPSRFDVLFEPLRIGPVTTKNRFYQVPHCNGMGRAYPSPMAAMRGIKAEGGWGVVCTEQCDIHYSGQHQRELRLWDAQDIPTVARASELIHEHGALAGIELAHNGGHVANLESRAVPIAPSVEATRSLFPGTARAMDKDDIRAFRRWHREAALNARRAGFDIVYVYAGHSMTLPVNFLSPARNKRTDEYGGSLENRARLLRELIEDTKEAVGDTCAVAVRFCIDEMMGPRGLTADGEGIEVVGLLGELPDLWDINISSMAHDGATARFEQEGWQEKYVKRVKQATTKPVVGVGRFTSPDTMVSMLRSGTLDLIGAARPSIADPFLPRKIEEGRFDDIRECIGCNVCLAFDSLGAPLRCTQNPTMGEEWRRGWHPETIAPKDTDDTVLVVGGGPAGLEAARGLGQRGYEVILCEESRELGGRVTREARLPGLATYGRVRDWRLEQLRRMKNVRLLPGNRVTADLVLEAGCSLVAVATGATWRDGGVGRYHSEPVAGLDDTEVFTPDDIMDGRLPRGRVVVYDDDHYYMAGVLAEQLTAAGCEVTFATPEPLVSAFTQYTAEQKRVQRRVIELCSAVHTSTALARAERGTARLACTYTGRETVVPADAVVLVTGQVPRDGLYRELTDLGPDVLARAGIRRVARVGDALGPGIVAGAVHSGHLFARTLDTALTDETPYRRENVAPGDDRLLLTKGGA</sequence>
<reference evidence="13" key="1">
    <citation type="journal article" date="2020" name="Microorganisms">
        <title>Isolation, Genomic and Metabolomic Characterization of Streptomyces tendae VITAKN with Quorum Sensing Inhibitory Activity from Southern India.</title>
        <authorList>
            <person name="Ishaque N.M."/>
            <person name="Burgsdorf I."/>
            <person name="Limlingan Malit J.J."/>
            <person name="Saha S."/>
            <person name="Teta R."/>
            <person name="Ewe D."/>
            <person name="Kannabiran K."/>
            <person name="Hrouzek P."/>
            <person name="Steindler L."/>
            <person name="Costantino V."/>
            <person name="Saurav K."/>
        </authorList>
    </citation>
    <scope>NUCLEOTIDE SEQUENCE</scope>
    <source>
        <strain evidence="13">VITAKN</strain>
    </source>
</reference>
<dbReference type="EMBL" id="JAAIFS010000006">
    <property type="protein sequence ID" value="NEV90510.1"/>
    <property type="molecule type" value="Genomic_DNA"/>
</dbReference>
<keyword evidence="7" id="KW-0560">Oxidoreductase</keyword>
<dbReference type="Pfam" id="PF22620">
    <property type="entry name" value="OYE-like_second_a-b"/>
    <property type="match status" value="1"/>
</dbReference>
<evidence type="ECO:0000256" key="1">
    <source>
        <dbReference type="ARBA" id="ARBA00001917"/>
    </source>
</evidence>
<comment type="cofactor">
    <cofactor evidence="1">
        <name>FMN</name>
        <dbReference type="ChEBI" id="CHEBI:58210"/>
    </cofactor>
</comment>
<dbReference type="Pfam" id="PF12831">
    <property type="entry name" value="FAD_oxidored"/>
    <property type="match status" value="1"/>
</dbReference>
<comment type="cofactor">
    <cofactor evidence="2">
        <name>[4Fe-4S] cluster</name>
        <dbReference type="ChEBI" id="CHEBI:49883"/>
    </cofactor>
</comment>
<evidence type="ECO:0000256" key="9">
    <source>
        <dbReference type="ARBA" id="ARBA00023014"/>
    </source>
</evidence>
<dbReference type="GO" id="GO:0010181">
    <property type="term" value="F:FMN binding"/>
    <property type="evidence" value="ECO:0007669"/>
    <property type="project" value="InterPro"/>
</dbReference>
<comment type="caution">
    <text evidence="13">The sequence shown here is derived from an EMBL/GenBank/DDBJ whole genome shotgun (WGS) entry which is preliminary data.</text>
</comment>
<dbReference type="CDD" id="cd02929">
    <property type="entry name" value="TMADH_HD_FMN"/>
    <property type="match status" value="1"/>
</dbReference>
<organism evidence="13">
    <name type="scientific">Streptomyces tendae</name>
    <dbReference type="NCBI Taxonomy" id="1932"/>
    <lineage>
        <taxon>Bacteria</taxon>
        <taxon>Bacillati</taxon>
        <taxon>Actinomycetota</taxon>
        <taxon>Actinomycetes</taxon>
        <taxon>Kitasatosporales</taxon>
        <taxon>Streptomycetaceae</taxon>
        <taxon>Streptomyces</taxon>
    </lineage>
</organism>
<dbReference type="InterPro" id="IPR036188">
    <property type="entry name" value="FAD/NAD-bd_sf"/>
</dbReference>
<evidence type="ECO:0000259" key="12">
    <source>
        <dbReference type="Pfam" id="PF22620"/>
    </source>
</evidence>
<keyword evidence="6" id="KW-0479">Metal-binding</keyword>
<keyword evidence="4" id="KW-0285">Flavoprotein</keyword>
<dbReference type="Gene3D" id="3.50.50.60">
    <property type="entry name" value="FAD/NAD(P)-binding domain"/>
    <property type="match status" value="1"/>
</dbReference>
<dbReference type="SUPFAM" id="SSF51905">
    <property type="entry name" value="FAD/NAD(P)-binding domain"/>
    <property type="match status" value="1"/>
</dbReference>
<comment type="similarity">
    <text evidence="3">In the N-terminal section; belongs to the NADH:flavin oxidoreductase/NADH oxidase family.</text>
</comment>
<protein>
    <submittedName>
        <fullName evidence="13">NADH:flavin oxidoreductase</fullName>
    </submittedName>
</protein>
<dbReference type="SUPFAM" id="SSF51971">
    <property type="entry name" value="Nucleotide-binding domain"/>
    <property type="match status" value="1"/>
</dbReference>
<dbReference type="GO" id="GO:0016491">
    <property type="term" value="F:oxidoreductase activity"/>
    <property type="evidence" value="ECO:0007669"/>
    <property type="project" value="UniProtKB-KW"/>
</dbReference>
<proteinExistence type="inferred from homology"/>
<dbReference type="InterPro" id="IPR001155">
    <property type="entry name" value="OxRdtase_FMN_N"/>
</dbReference>
<feature type="domain" description="NADH:flavin oxidoreductase/NADH oxidase N-terminal" evidence="11">
    <location>
        <begin position="45"/>
        <end position="371"/>
    </location>
</feature>
<dbReference type="Pfam" id="PF00724">
    <property type="entry name" value="Oxidored_FMN"/>
    <property type="match status" value="1"/>
</dbReference>
<evidence type="ECO:0000256" key="2">
    <source>
        <dbReference type="ARBA" id="ARBA00001966"/>
    </source>
</evidence>
<dbReference type="PANTHER" id="PTHR42917:SF2">
    <property type="entry name" value="2,4-DIENOYL-COA REDUCTASE [(2E)-ENOYL-COA-PRODUCING]"/>
    <property type="match status" value="1"/>
</dbReference>
<dbReference type="PRINTS" id="PR00368">
    <property type="entry name" value="FADPNR"/>
</dbReference>
<evidence type="ECO:0000256" key="6">
    <source>
        <dbReference type="ARBA" id="ARBA00022723"/>
    </source>
</evidence>
<dbReference type="InterPro" id="IPR051793">
    <property type="entry name" value="NADH:flavin_oxidoreductase"/>
</dbReference>
<evidence type="ECO:0000256" key="3">
    <source>
        <dbReference type="ARBA" id="ARBA00011048"/>
    </source>
</evidence>
<dbReference type="InterPro" id="IPR054428">
    <property type="entry name" value="TMADH/DMDH/HD_second_a-b"/>
</dbReference>
<dbReference type="Gene3D" id="3.20.20.70">
    <property type="entry name" value="Aldolase class I"/>
    <property type="match status" value="1"/>
</dbReference>
<gene>
    <name evidence="13" type="ORF">GUR47_28185</name>
</gene>
<evidence type="ECO:0000259" key="11">
    <source>
        <dbReference type="Pfam" id="PF00724"/>
    </source>
</evidence>